<dbReference type="Pfam" id="PF05729">
    <property type="entry name" value="NACHT"/>
    <property type="match status" value="1"/>
</dbReference>
<dbReference type="Proteomes" id="UP001381693">
    <property type="component" value="Unassembled WGS sequence"/>
</dbReference>
<dbReference type="PANTHER" id="PTHR46312">
    <property type="entry name" value="NACHT DOMAIN-CONTAINING PROTEIN"/>
    <property type="match status" value="1"/>
</dbReference>
<dbReference type="SUPFAM" id="SSF52540">
    <property type="entry name" value="P-loop containing nucleoside triphosphate hydrolases"/>
    <property type="match status" value="1"/>
</dbReference>
<dbReference type="AlphaFoldDB" id="A0AAN8ZTF5"/>
<feature type="domain" description="NACHT" evidence="1">
    <location>
        <begin position="274"/>
        <end position="393"/>
    </location>
</feature>
<evidence type="ECO:0000313" key="3">
    <source>
        <dbReference type="Proteomes" id="UP001381693"/>
    </source>
</evidence>
<name>A0AAN8ZTF5_HALRR</name>
<dbReference type="InterPro" id="IPR027417">
    <property type="entry name" value="P-loop_NTPase"/>
</dbReference>
<dbReference type="InterPro" id="IPR007111">
    <property type="entry name" value="NACHT_NTPase"/>
</dbReference>
<organism evidence="2 3">
    <name type="scientific">Halocaridina rubra</name>
    <name type="common">Hawaiian red shrimp</name>
    <dbReference type="NCBI Taxonomy" id="373956"/>
    <lineage>
        <taxon>Eukaryota</taxon>
        <taxon>Metazoa</taxon>
        <taxon>Ecdysozoa</taxon>
        <taxon>Arthropoda</taxon>
        <taxon>Crustacea</taxon>
        <taxon>Multicrustacea</taxon>
        <taxon>Malacostraca</taxon>
        <taxon>Eumalacostraca</taxon>
        <taxon>Eucarida</taxon>
        <taxon>Decapoda</taxon>
        <taxon>Pleocyemata</taxon>
        <taxon>Caridea</taxon>
        <taxon>Atyoidea</taxon>
        <taxon>Atyidae</taxon>
        <taxon>Halocaridina</taxon>
    </lineage>
</organism>
<protein>
    <recommendedName>
        <fullName evidence="1">NACHT domain-containing protein</fullName>
    </recommendedName>
</protein>
<dbReference type="PROSITE" id="PS50837">
    <property type="entry name" value="NACHT"/>
    <property type="match status" value="1"/>
</dbReference>
<comment type="caution">
    <text evidence="2">The sequence shown here is derived from an EMBL/GenBank/DDBJ whole genome shotgun (WGS) entry which is preliminary data.</text>
</comment>
<evidence type="ECO:0000313" key="2">
    <source>
        <dbReference type="EMBL" id="KAK7021913.1"/>
    </source>
</evidence>
<gene>
    <name evidence="2" type="ORF">SK128_021336</name>
</gene>
<accession>A0AAN8ZTF5</accession>
<evidence type="ECO:0000259" key="1">
    <source>
        <dbReference type="PROSITE" id="PS50837"/>
    </source>
</evidence>
<dbReference type="PANTHER" id="PTHR46312:SF2">
    <property type="entry name" value="NUCLEOTIDE-BINDING OLIGOMERIZATION DOMAIN-CONTAINING PROTEIN 2-LIKE"/>
    <property type="match status" value="1"/>
</dbReference>
<dbReference type="EMBL" id="JAXCGZ010022867">
    <property type="protein sequence ID" value="KAK7021913.1"/>
    <property type="molecule type" value="Genomic_DNA"/>
</dbReference>
<sequence length="887" mass="102500">MAEYGPEDAYLFRLRKMTSYVSSKVLLRIFQEGTKSKKKHEPLFQYYSKKNIEVRKFKKCLDNTQIKKIELDPTGRSFDVTLLFKCIKWGNDKLRDKNSDAWKEGNESLESHSTAIKNKRNAIFHDDIPLDKTTFLYKTEELRKTLIATLTVASKEEYYGISDEESTKLITEVNEDINCLRDKPLIPMNFEDYKRQNYFIEQGDYVRNEGTIYLRAQYEKIDIVTPGVLLLKMSFKAKDIYVDMVLTDYTNLEKEEAMKFEDLLTDITLNTHDQVLLIEGFAGVGKTTLTKKILCDWASGQSNMTNLMNYDLLLYAECRNNSIRDFKALVSSLMPNIASSFKEDDFKYTVLDQKLIVVIDGLDELNTASAELFNEVLKLKQTYGLTLIVTTRPERVNTYYIKVSPLNIRTKHIRLKGISKDKVHTFVIQYHKEMKKNGIGPSNINSLLDYLTKTAQRLMDLWMLPFNLILLIILWTLDPRAINNINTASELFWKIQELILLKLKERLQQNENTRHMSEPLLENKIQIFMNKLYSLALRGLANDEINLSDRSYKELEQICIQESIPSDDMIGAFLKKVLIGTPQGFESQHSFPHKGFQEFFGAKKIFLDILSMPEKPKLNDTLQDIDRALMKHKLPSEVTQALLAMIERKVSKYAPTDIEPTYIRDILDTISSSQTTDIRKYQNLLITLIGMFYLEKNTNDIAEFIKYEALHLLEESGIRDREAWLRVLNTVKCDKFVATYISAKQKILDGVIKVNDTNLFAYVSLLKVLTSSSYKVDEVKFEIQIRNEPVGVEDLIKQLHAMNLQVTKLELWQDFYNPKPTVKLEADIVSVQKRCQLESYIGALTPKMELPMTIKSILISLSDAKCIAHLNSFLQSSNTLTELGEYA</sequence>
<proteinExistence type="predicted"/>
<keyword evidence="3" id="KW-1185">Reference proteome</keyword>
<dbReference type="Gene3D" id="3.40.50.300">
    <property type="entry name" value="P-loop containing nucleotide triphosphate hydrolases"/>
    <property type="match status" value="1"/>
</dbReference>
<reference evidence="2 3" key="1">
    <citation type="submission" date="2023-11" db="EMBL/GenBank/DDBJ databases">
        <title>Halocaridina rubra genome assembly.</title>
        <authorList>
            <person name="Smith C."/>
        </authorList>
    </citation>
    <scope>NUCLEOTIDE SEQUENCE [LARGE SCALE GENOMIC DNA]</scope>
    <source>
        <strain evidence="2">EP-1</strain>
        <tissue evidence="2">Whole</tissue>
    </source>
</reference>